<name>A0A1W1CL11_9ZZZZ</name>
<proteinExistence type="predicted"/>
<organism evidence="1">
    <name type="scientific">hydrothermal vent metagenome</name>
    <dbReference type="NCBI Taxonomy" id="652676"/>
    <lineage>
        <taxon>unclassified sequences</taxon>
        <taxon>metagenomes</taxon>
        <taxon>ecological metagenomes</taxon>
    </lineage>
</organism>
<gene>
    <name evidence="1" type="ORF">MNB_SV-3-1142</name>
</gene>
<accession>A0A1W1CL11</accession>
<reference evidence="1" key="1">
    <citation type="submission" date="2016-10" db="EMBL/GenBank/DDBJ databases">
        <authorList>
            <person name="de Groot N.N."/>
        </authorList>
    </citation>
    <scope>NUCLEOTIDE SEQUENCE</scope>
</reference>
<protein>
    <submittedName>
        <fullName evidence="1">Uncharacterized protein</fullName>
    </submittedName>
</protein>
<dbReference type="EMBL" id="FPHI01000030">
    <property type="protein sequence ID" value="SFV66580.1"/>
    <property type="molecule type" value="Genomic_DNA"/>
</dbReference>
<sequence length="264" mass="31480">MRLFLIFLFFFTTLFSTEITLTQKQANFIAKKVWQNEGAGKDKYLIWWNKGEDFASLGIGHFIWFPKDHTERFREVFPMVVAFMQKKGAQMPSWLTPETDFPWQSKEAFFKSKQKHTKKYEELFTFLKSTMSYQAEFMAERLKNALPQMLESIEDEKQKETIKTRFNTMLYNKNGSIDERGLYILLDYTNFKGEGTLKSERYHGEGWGLLQVLEHMDTRVTNKYKSFSNAAKAMLSRRIKNSPPARGEERWRRGWNVRLDTYWK</sequence>
<dbReference type="AlphaFoldDB" id="A0A1W1CL11"/>
<evidence type="ECO:0000313" key="1">
    <source>
        <dbReference type="EMBL" id="SFV66580.1"/>
    </source>
</evidence>